<dbReference type="GO" id="GO:0005886">
    <property type="term" value="C:plasma membrane"/>
    <property type="evidence" value="ECO:0007669"/>
    <property type="project" value="TreeGrafter"/>
</dbReference>
<evidence type="ECO:0008006" key="4">
    <source>
        <dbReference type="Google" id="ProtNLM"/>
    </source>
</evidence>
<gene>
    <name evidence="2" type="ORF">X474_06480</name>
</gene>
<feature type="transmembrane region" description="Helical" evidence="1">
    <location>
        <begin position="464"/>
        <end position="491"/>
    </location>
</feature>
<feature type="transmembrane region" description="Helical" evidence="1">
    <location>
        <begin position="985"/>
        <end position="1008"/>
    </location>
</feature>
<dbReference type="PANTHER" id="PTHR32063">
    <property type="match status" value="1"/>
</dbReference>
<feature type="transmembrane region" description="Helical" evidence="1">
    <location>
        <begin position="361"/>
        <end position="383"/>
    </location>
</feature>
<dbReference type="Gene3D" id="3.30.70.1430">
    <property type="entry name" value="Multidrug efflux transporter AcrB pore domain"/>
    <property type="match status" value="2"/>
</dbReference>
<dbReference type="STRING" id="1429043.X474_06480"/>
<feature type="transmembrane region" description="Helical" evidence="1">
    <location>
        <begin position="389"/>
        <end position="412"/>
    </location>
</feature>
<dbReference type="Pfam" id="PF00873">
    <property type="entry name" value="ACR_tran"/>
    <property type="match status" value="1"/>
</dbReference>
<dbReference type="PRINTS" id="PR00702">
    <property type="entry name" value="ACRIFLAVINRP"/>
</dbReference>
<keyword evidence="1" id="KW-1133">Transmembrane helix</keyword>
<dbReference type="InterPro" id="IPR001036">
    <property type="entry name" value="Acrflvin-R"/>
</dbReference>
<feature type="transmembrane region" description="Helical" evidence="1">
    <location>
        <begin position="959"/>
        <end position="979"/>
    </location>
</feature>
<proteinExistence type="predicted"/>
<dbReference type="Gene3D" id="3.30.70.1440">
    <property type="entry name" value="Multidrug efflux transporter AcrB pore domain"/>
    <property type="match status" value="1"/>
</dbReference>
<dbReference type="SUPFAM" id="SSF82714">
    <property type="entry name" value="Multidrug efflux transporter AcrB TolC docking domain, DN and DC subdomains"/>
    <property type="match status" value="2"/>
</dbReference>
<dbReference type="PANTHER" id="PTHR32063:SF18">
    <property type="entry name" value="CATION EFFLUX SYSTEM PROTEIN"/>
    <property type="match status" value="1"/>
</dbReference>
<feature type="transmembrane region" description="Helical" evidence="1">
    <location>
        <begin position="909"/>
        <end position="931"/>
    </location>
</feature>
<feature type="transmembrane region" description="Helical" evidence="1">
    <location>
        <begin position="433"/>
        <end position="452"/>
    </location>
</feature>
<dbReference type="GO" id="GO:0042910">
    <property type="term" value="F:xenobiotic transmembrane transporter activity"/>
    <property type="evidence" value="ECO:0007669"/>
    <property type="project" value="TreeGrafter"/>
</dbReference>
<reference evidence="2 3" key="1">
    <citation type="submission" date="2013-11" db="EMBL/GenBank/DDBJ databases">
        <title>Metagenomic analysis of a methanogenic consortium involved in long chain n-alkane degradation.</title>
        <authorList>
            <person name="Davidova I.A."/>
            <person name="Callaghan A.V."/>
            <person name="Wawrik B."/>
            <person name="Pruitt S."/>
            <person name="Marks C."/>
            <person name="Duncan K.E."/>
            <person name="Suflita J.M."/>
        </authorList>
    </citation>
    <scope>NUCLEOTIDE SEQUENCE [LARGE SCALE GENOMIC DNA]</scope>
    <source>
        <strain evidence="2 3">SPR</strain>
    </source>
</reference>
<evidence type="ECO:0000313" key="3">
    <source>
        <dbReference type="Proteomes" id="UP000032233"/>
    </source>
</evidence>
<dbReference type="PATRIC" id="fig|1429043.3.peg.1375"/>
<keyword evidence="3" id="KW-1185">Reference proteome</keyword>
<feature type="transmembrane region" description="Helical" evidence="1">
    <location>
        <begin position="524"/>
        <end position="543"/>
    </location>
</feature>
<dbReference type="Gene3D" id="3.30.70.1320">
    <property type="entry name" value="Multidrug efflux transporter AcrB pore domain like"/>
    <property type="match status" value="1"/>
</dbReference>
<keyword evidence="1" id="KW-0472">Membrane</keyword>
<name>A0A0D2JZ00_9BACT</name>
<dbReference type="AlphaFoldDB" id="A0A0D2JZ00"/>
<keyword evidence="1" id="KW-0812">Transmembrane</keyword>
<dbReference type="Proteomes" id="UP000032233">
    <property type="component" value="Unassembled WGS sequence"/>
</dbReference>
<dbReference type="SUPFAM" id="SSF82693">
    <property type="entry name" value="Multidrug efflux transporter AcrB pore domain, PN1, PN2, PC1 and PC2 subdomains"/>
    <property type="match status" value="2"/>
</dbReference>
<dbReference type="SUPFAM" id="SSF82866">
    <property type="entry name" value="Multidrug efflux transporter AcrB transmembrane domain"/>
    <property type="match status" value="2"/>
</dbReference>
<sequence length="1017" mass="111848">MNIAELAIRKRTITVVLCLVLLFAGAYTFLHLGRLEDPEFTIKEALVITPYPGATSVEVEQEVTDKIEIAVQQLPQLDRVDSKSERGLSIVTVHIKDQYGKETLPQVWDELRRKIHDVQPDLPPGAGPSEVQDDYGDVYGIFLGITGDGYTLAELEEYAKELRKKLLLVKDVAKVELFAQRHEVVYVEMSTNRMSQLGIPPMRVLEALQGQNSAADAGRVRVGPEYLPLDPTGQYTSVKQMENQVLRGSTAEKVIRVRDVAQIKRGYLEPSRLNMRLNGKPAVGLGISIVSGGNVVDMGRAVKKKLQQITRTAPVGMEVGIVSYQSDGVSRAVDSFLINLLEALAIVFLVLLIFMGWRSSLVIGSILLLTIGGTFVAMWLWGIDLQRTSLGALILALGMLVDNAIVVTEGILIKTSQGKNPVQAAVDTVKQTALPLLGATVVAVMAFASIGLSDDATGEYCRSLFQVMLISLGLSWILAVTATPLFCVALLKPSKKSEKPEGSDPYRGVIYRVYRKVLGGALRFRWLTVLLMAALLAASIYSFKYVQKSFFPDSTRPQFVVDCWMNQGDHIQETDKLVKKLETFLLKQKDITSVASFVGQGSMRFALTLQPEKPNPSFAQLMVSVDDYTKVPELQKKVRDYALANCPQAQIFTRKFLLGPGAPGKIRARFSGPDPAVLRELAGKAEAIMAQNENAKDIRTDWRQRTKVVRPLFSPVEAERTGINRPQVATALKAAFEGKIAGVYREGDKLLPIIARSPLSERKDIKNINNLQIFSPVAGRMIPLRQVISGVRTTFEDPIVRRRNRTRTLTVICDPGKGTADTLLSQLKPKIENLKLPTGYELEWGGEYEDSKDSQDSLFNNVPMPLLVMVLSVIMLFNAVRQPIIIFLCVPLSVIGVTAGLLLTKLPFGFMALLGLMSLSGMLIKNAIVLIDQIDLEAQQGKDLFSAISDASVSRVRPVTMAAVTTVLGMIPLAFDAFFNSMAVSIMSGLAFATILTLFVVPVLYAILFKAPRKPSR</sequence>
<dbReference type="InParanoid" id="A0A0D2JZ00"/>
<comment type="caution">
    <text evidence="2">The sequence shown here is derived from an EMBL/GenBank/DDBJ whole genome shotgun (WGS) entry which is preliminary data.</text>
</comment>
<dbReference type="OrthoDB" id="9759330at2"/>
<evidence type="ECO:0000256" key="1">
    <source>
        <dbReference type="SAM" id="Phobius"/>
    </source>
</evidence>
<protein>
    <recommendedName>
        <fullName evidence="4">Multidrug transporter AcrB</fullName>
    </recommendedName>
</protein>
<feature type="transmembrane region" description="Helical" evidence="1">
    <location>
        <begin position="884"/>
        <end position="903"/>
    </location>
</feature>
<feature type="transmembrane region" description="Helical" evidence="1">
    <location>
        <begin position="336"/>
        <end position="354"/>
    </location>
</feature>
<organism evidence="2 3">
    <name type="scientific">Dethiosulfatarculus sandiegensis</name>
    <dbReference type="NCBI Taxonomy" id="1429043"/>
    <lineage>
        <taxon>Bacteria</taxon>
        <taxon>Pseudomonadati</taxon>
        <taxon>Thermodesulfobacteriota</taxon>
        <taxon>Desulfarculia</taxon>
        <taxon>Desulfarculales</taxon>
        <taxon>Desulfarculaceae</taxon>
        <taxon>Dethiosulfatarculus</taxon>
    </lineage>
</organism>
<dbReference type="EMBL" id="AZAC01000008">
    <property type="protein sequence ID" value="KIX14785.1"/>
    <property type="molecule type" value="Genomic_DNA"/>
</dbReference>
<evidence type="ECO:0000313" key="2">
    <source>
        <dbReference type="EMBL" id="KIX14785.1"/>
    </source>
</evidence>
<dbReference type="RefSeq" id="WP_044347430.1">
    <property type="nucleotide sequence ID" value="NZ_AZAC01000008.1"/>
</dbReference>
<accession>A0A0D2JZ00</accession>
<feature type="transmembrane region" description="Helical" evidence="1">
    <location>
        <begin position="12"/>
        <end position="30"/>
    </location>
</feature>
<feature type="transmembrane region" description="Helical" evidence="1">
    <location>
        <begin position="858"/>
        <end position="877"/>
    </location>
</feature>
<dbReference type="Gene3D" id="3.30.2090.10">
    <property type="entry name" value="Multidrug efflux transporter AcrB TolC docking domain, DN and DC subdomains"/>
    <property type="match status" value="2"/>
</dbReference>
<dbReference type="InterPro" id="IPR027463">
    <property type="entry name" value="AcrB_DN_DC_subdom"/>
</dbReference>
<dbReference type="Gene3D" id="1.20.1640.10">
    <property type="entry name" value="Multidrug efflux transporter AcrB transmembrane domain"/>
    <property type="match status" value="2"/>
</dbReference>